<organism evidence="1 2">
    <name type="scientific">Massariosphaeria phaeospora</name>
    <dbReference type="NCBI Taxonomy" id="100035"/>
    <lineage>
        <taxon>Eukaryota</taxon>
        <taxon>Fungi</taxon>
        <taxon>Dikarya</taxon>
        <taxon>Ascomycota</taxon>
        <taxon>Pezizomycotina</taxon>
        <taxon>Dothideomycetes</taxon>
        <taxon>Pleosporomycetidae</taxon>
        <taxon>Pleosporales</taxon>
        <taxon>Pleosporales incertae sedis</taxon>
        <taxon>Massariosphaeria</taxon>
    </lineage>
</organism>
<dbReference type="OrthoDB" id="4777991at2759"/>
<comment type="caution">
    <text evidence="1">The sequence shown here is derived from an EMBL/GenBank/DDBJ whole genome shotgun (WGS) entry which is preliminary data.</text>
</comment>
<reference evidence="1 2" key="1">
    <citation type="submission" date="2020-01" db="EMBL/GenBank/DDBJ databases">
        <authorList>
            <consortium name="DOE Joint Genome Institute"/>
            <person name="Haridas S."/>
            <person name="Albert R."/>
            <person name="Binder M."/>
            <person name="Bloem J."/>
            <person name="Labutti K."/>
            <person name="Salamov A."/>
            <person name="Andreopoulos B."/>
            <person name="Baker S.E."/>
            <person name="Barry K."/>
            <person name="Bills G."/>
            <person name="Bluhm B.H."/>
            <person name="Cannon C."/>
            <person name="Castanera R."/>
            <person name="Culley D.E."/>
            <person name="Daum C."/>
            <person name="Ezra D."/>
            <person name="Gonzalez J.B."/>
            <person name="Henrissat B."/>
            <person name="Kuo A."/>
            <person name="Liang C."/>
            <person name="Lipzen A."/>
            <person name="Lutzoni F."/>
            <person name="Magnuson J."/>
            <person name="Mondo S."/>
            <person name="Nolan M."/>
            <person name="Ohm R."/>
            <person name="Pangilinan J."/>
            <person name="Park H.-J.H."/>
            <person name="Ramirez L."/>
            <person name="Alfaro M."/>
            <person name="Sun H."/>
            <person name="Tritt A."/>
            <person name="Yoshinaga Y."/>
            <person name="Zwiers L.-H.L."/>
            <person name="Turgeon B.G."/>
            <person name="Goodwin S.B."/>
            <person name="Spatafora J.W."/>
            <person name="Crous P.W."/>
            <person name="Grigoriev I.V."/>
        </authorList>
    </citation>
    <scope>NUCLEOTIDE SEQUENCE [LARGE SCALE GENOMIC DNA]</scope>
    <source>
        <strain evidence="1 2">CBS 611.86</strain>
    </source>
</reference>
<accession>A0A7C8I545</accession>
<dbReference type="Proteomes" id="UP000481861">
    <property type="component" value="Unassembled WGS sequence"/>
</dbReference>
<dbReference type="AlphaFoldDB" id="A0A7C8I545"/>
<keyword evidence="2" id="KW-1185">Reference proteome</keyword>
<proteinExistence type="predicted"/>
<dbReference type="EMBL" id="JAADJZ010000019">
    <property type="protein sequence ID" value="KAF2868352.1"/>
    <property type="molecule type" value="Genomic_DNA"/>
</dbReference>
<evidence type="ECO:0000313" key="2">
    <source>
        <dbReference type="Proteomes" id="UP000481861"/>
    </source>
</evidence>
<name>A0A7C8I545_9PLEO</name>
<evidence type="ECO:0000313" key="1">
    <source>
        <dbReference type="EMBL" id="KAF2868352.1"/>
    </source>
</evidence>
<gene>
    <name evidence="1" type="ORF">BDV95DRAFT_597221</name>
</gene>
<protein>
    <submittedName>
        <fullName evidence="1">Uncharacterized protein</fullName>
    </submittedName>
</protein>
<sequence length="373" mass="39724">MVHSRRFFFASSAFSLALGHGDSNLLKRAPFEGVGFMKSEEGFGSKVVAVDEYQAQFAPAPLTGKSKNVTEPGLAARSLNLAGRQSCDAGYGYCAIFGGCCPDTQDCCSYGYCINPNDSCCPNGACDPGFDCCGADNCSPPDAECCLDGNYCESGNQCVEILSSGRIVCCTDLECTAAVVSGSTSYVDISTSTFAPIPEVTPPPALTTRIVTFDESYTTWYWTVTWWYFSYYWSTFQAESTVTYTRIYETTTYTTTASDESEASMIFSSLSAELTFTAPSSAQTSLAPLLNVEPSETASPTFSFENLFSTGLDDTVSSTLEESSSSTAATTSALNTTRRPAELGPGFSTASGLFVQCILLGTSVASGVLMLWL</sequence>